<evidence type="ECO:0000313" key="3">
    <source>
        <dbReference type="EMBL" id="CCG43989.1"/>
    </source>
</evidence>
<gene>
    <name evidence="3" type="ordered locus">HBHAL_1622</name>
</gene>
<dbReference type="EMBL" id="HE717023">
    <property type="protein sequence ID" value="CCG43989.1"/>
    <property type="molecule type" value="Genomic_DNA"/>
</dbReference>
<dbReference type="AlphaFoldDB" id="I0JIM1"/>
<feature type="transmembrane region" description="Helical" evidence="2">
    <location>
        <begin position="439"/>
        <end position="462"/>
    </location>
</feature>
<protein>
    <submittedName>
        <fullName evidence="3">Uncharacterized protein</fullName>
    </submittedName>
</protein>
<sequence>MTVVNKFVNLINTIPSLKDEHITEDSLKITLEFSASPDEIYSIAENIDLKSLIDDVQLNFNVNYKNARNYSRSQFISNYKYLKEDCTVRINLNKQFSNGLVFFYKSKFCNEIVSDNFKFIKVNNDKKSIVFLPISNILENEYLTLVPLEDYKPSYSHSIISEASQKKLSDYKYIINNMSSIEEYHHPLPNELFFHNDIDDDLVASSFNFALFKSITKLLANKEKNNNHIFTGYQTIDLISTTPFSPKNHKLYFLLFEFIFDKEKYFDKVEIARNVISLYQNDKDTLKALDENINRIHETVIDHFSAYVQNTIEKFFNSRKDIIKEAYESGLKIKEHTDKITQQINIIIIGIITAALSSFILYTRGGKWLASIVLVLHGVYFLISFLVNRRNYKDKGTELREAFDAYSFEFTTLKQEKIDEIKTKHIEPSILKFEGTYKLYRNTIISMIFIVLAVAISIIFLFNPPEKEQPNKNNSNPEPRTENHTEQ</sequence>
<keyword evidence="4" id="KW-1185">Reference proteome</keyword>
<dbReference type="KEGG" id="hhd:HBHAL_1622"/>
<feature type="region of interest" description="Disordered" evidence="1">
    <location>
        <begin position="467"/>
        <end position="487"/>
    </location>
</feature>
<dbReference type="PATRIC" id="fig|866895.3.peg.619"/>
<dbReference type="STRING" id="866895.HBHAL_1622"/>
<dbReference type="HOGENOM" id="CLU_559928_0_0_9"/>
<dbReference type="RefSeq" id="WP_014641896.1">
    <property type="nucleotide sequence ID" value="NC_017668.1"/>
</dbReference>
<feature type="transmembrane region" description="Helical" evidence="2">
    <location>
        <begin position="368"/>
        <end position="387"/>
    </location>
</feature>
<keyword evidence="2" id="KW-0472">Membrane</keyword>
<keyword evidence="2" id="KW-0812">Transmembrane</keyword>
<evidence type="ECO:0000313" key="4">
    <source>
        <dbReference type="Proteomes" id="UP000007397"/>
    </source>
</evidence>
<name>I0JIM1_HALH3</name>
<dbReference type="Proteomes" id="UP000007397">
    <property type="component" value="Chromosome"/>
</dbReference>
<proteinExistence type="predicted"/>
<evidence type="ECO:0000256" key="2">
    <source>
        <dbReference type="SAM" id="Phobius"/>
    </source>
</evidence>
<feature type="transmembrane region" description="Helical" evidence="2">
    <location>
        <begin position="344"/>
        <end position="362"/>
    </location>
</feature>
<keyword evidence="2" id="KW-1133">Transmembrane helix</keyword>
<organism evidence="3 4">
    <name type="scientific">Halobacillus halophilus (strain ATCC 35676 / DSM 2266 / JCM 20832 / KCTC 3685 / LMG 17431 / NBRC 102448 / NCIMB 2269)</name>
    <name type="common">Sporosarcina halophila</name>
    <dbReference type="NCBI Taxonomy" id="866895"/>
    <lineage>
        <taxon>Bacteria</taxon>
        <taxon>Bacillati</taxon>
        <taxon>Bacillota</taxon>
        <taxon>Bacilli</taxon>
        <taxon>Bacillales</taxon>
        <taxon>Bacillaceae</taxon>
        <taxon>Halobacillus</taxon>
    </lineage>
</organism>
<reference evidence="3 4" key="1">
    <citation type="journal article" date="2013" name="Environ. Microbiol.">
        <title>Chloride and organic osmolytes: a hybrid strategy to cope with elevated salinities by the moderately halophilic, chloride-dependent bacterium Halobacillus halophilus.</title>
        <authorList>
            <person name="Saum S.H."/>
            <person name="Pfeiffer F."/>
            <person name="Palm P."/>
            <person name="Rampp M."/>
            <person name="Schuster S.C."/>
            <person name="Muller V."/>
            <person name="Oesterhelt D."/>
        </authorList>
    </citation>
    <scope>NUCLEOTIDE SEQUENCE [LARGE SCALE GENOMIC DNA]</scope>
    <source>
        <strain evidence="4">ATCC 35676 / DSM 2266 / JCM 20832 / KCTC 3685 / LMG 17431 / NBRC 102448 / NCIMB 2269</strain>
    </source>
</reference>
<accession>I0JIM1</accession>
<evidence type="ECO:0000256" key="1">
    <source>
        <dbReference type="SAM" id="MobiDB-lite"/>
    </source>
</evidence>